<feature type="domain" description="HTH lysR-type" evidence="5">
    <location>
        <begin position="1"/>
        <end position="58"/>
    </location>
</feature>
<dbReference type="InterPro" id="IPR036390">
    <property type="entry name" value="WH_DNA-bd_sf"/>
</dbReference>
<dbReference type="Proteomes" id="UP001224661">
    <property type="component" value="Unassembled WGS sequence"/>
</dbReference>
<keyword evidence="4" id="KW-0804">Transcription</keyword>
<keyword evidence="2" id="KW-0805">Transcription regulation</keyword>
<dbReference type="Pfam" id="PF00126">
    <property type="entry name" value="HTH_1"/>
    <property type="match status" value="1"/>
</dbReference>
<reference evidence="6 7" key="1">
    <citation type="submission" date="2023-05" db="EMBL/GenBank/DDBJ databases">
        <title>Draft genome sequence of Streptomyces sp. B-S-A8 isolated from a cave soil in Thailand.</title>
        <authorList>
            <person name="Chamroensaksri N."/>
            <person name="Muangham S."/>
        </authorList>
    </citation>
    <scope>NUCLEOTIDE SEQUENCE [LARGE SCALE GENOMIC DNA]</scope>
    <source>
        <strain evidence="6 7">B-S-A8</strain>
    </source>
</reference>
<comment type="caution">
    <text evidence="6">The sequence shown here is derived from an EMBL/GenBank/DDBJ whole genome shotgun (WGS) entry which is preliminary data.</text>
</comment>
<evidence type="ECO:0000256" key="2">
    <source>
        <dbReference type="ARBA" id="ARBA00023015"/>
    </source>
</evidence>
<proteinExistence type="inferred from homology"/>
<dbReference type="Gene3D" id="1.10.10.10">
    <property type="entry name" value="Winged helix-like DNA-binding domain superfamily/Winged helix DNA-binding domain"/>
    <property type="match status" value="1"/>
</dbReference>
<dbReference type="SUPFAM" id="SSF46785">
    <property type="entry name" value="Winged helix' DNA-binding domain"/>
    <property type="match status" value="1"/>
</dbReference>
<dbReference type="InterPro" id="IPR036388">
    <property type="entry name" value="WH-like_DNA-bd_sf"/>
</dbReference>
<evidence type="ECO:0000256" key="4">
    <source>
        <dbReference type="ARBA" id="ARBA00023163"/>
    </source>
</evidence>
<evidence type="ECO:0000256" key="1">
    <source>
        <dbReference type="ARBA" id="ARBA00009437"/>
    </source>
</evidence>
<sequence>MELRHLTGFVAVAEELHFGRAAERLHIAQSPLSQQIKLLERDLGVRLFDRTTRTVRLTPAGQALVEPARRLLADASAVRRTVRAAHLGEVGRVTVGFAGASSYAALPLLTRAVTSRLPGIELVLEGQTYTGEALRRIGDGSLDVGFVALPVRRGITARVVRMERLVLALPDSHRLAAHAEVPVRELAGEPVVTFPLSRESAVREAMVQACHDAGFAPRIAQEAPDSYNMLALVGAGVGVAVVVESARDIHLEHVVFRPLAGDEVPVLPIALGWRTGNRSAALEAVLRVAEEVLPTPADAPDPERDYAG</sequence>
<evidence type="ECO:0000313" key="6">
    <source>
        <dbReference type="EMBL" id="MDI3388042.1"/>
    </source>
</evidence>
<keyword evidence="3" id="KW-0238">DNA-binding</keyword>
<dbReference type="InterPro" id="IPR005119">
    <property type="entry name" value="LysR_subst-bd"/>
</dbReference>
<dbReference type="PANTHER" id="PTHR30346:SF0">
    <property type="entry name" value="HCA OPERON TRANSCRIPTIONAL ACTIVATOR HCAR"/>
    <property type="match status" value="1"/>
</dbReference>
<dbReference type="CDD" id="cd08414">
    <property type="entry name" value="PBP2_LTTR_aromatics_like"/>
    <property type="match status" value="1"/>
</dbReference>
<dbReference type="PANTHER" id="PTHR30346">
    <property type="entry name" value="TRANSCRIPTIONAL DUAL REGULATOR HCAR-RELATED"/>
    <property type="match status" value="1"/>
</dbReference>
<gene>
    <name evidence="6" type="ORF">QIS99_17810</name>
</gene>
<keyword evidence="7" id="KW-1185">Reference proteome</keyword>
<dbReference type="Pfam" id="PF03466">
    <property type="entry name" value="LysR_substrate"/>
    <property type="match status" value="1"/>
</dbReference>
<evidence type="ECO:0000259" key="5">
    <source>
        <dbReference type="PROSITE" id="PS50931"/>
    </source>
</evidence>
<dbReference type="RefSeq" id="WP_282514469.1">
    <property type="nucleotide sequence ID" value="NZ_JASCIR010000014.1"/>
</dbReference>
<dbReference type="SUPFAM" id="SSF53850">
    <property type="entry name" value="Periplasmic binding protein-like II"/>
    <property type="match status" value="1"/>
</dbReference>
<evidence type="ECO:0000256" key="3">
    <source>
        <dbReference type="ARBA" id="ARBA00023125"/>
    </source>
</evidence>
<dbReference type="PROSITE" id="PS50931">
    <property type="entry name" value="HTH_LYSR"/>
    <property type="match status" value="1"/>
</dbReference>
<dbReference type="EMBL" id="JASCIR010000014">
    <property type="protein sequence ID" value="MDI3388042.1"/>
    <property type="molecule type" value="Genomic_DNA"/>
</dbReference>
<accession>A0ABT6RUF3</accession>
<dbReference type="PRINTS" id="PR00039">
    <property type="entry name" value="HTHLYSR"/>
</dbReference>
<name>A0ABT6RUF3_9ACTN</name>
<protein>
    <submittedName>
        <fullName evidence="6">LysR substrate-binding domain-containing protein</fullName>
    </submittedName>
</protein>
<comment type="similarity">
    <text evidence="1">Belongs to the LysR transcriptional regulatory family.</text>
</comment>
<evidence type="ECO:0000313" key="7">
    <source>
        <dbReference type="Proteomes" id="UP001224661"/>
    </source>
</evidence>
<organism evidence="6 7">
    <name type="scientific">Streptomyces solicavernae</name>
    <dbReference type="NCBI Taxonomy" id="3043614"/>
    <lineage>
        <taxon>Bacteria</taxon>
        <taxon>Bacillati</taxon>
        <taxon>Actinomycetota</taxon>
        <taxon>Actinomycetes</taxon>
        <taxon>Kitasatosporales</taxon>
        <taxon>Streptomycetaceae</taxon>
        <taxon>Streptomyces</taxon>
    </lineage>
</organism>
<dbReference type="InterPro" id="IPR000847">
    <property type="entry name" value="LysR_HTH_N"/>
</dbReference>
<dbReference type="Gene3D" id="3.40.190.10">
    <property type="entry name" value="Periplasmic binding protein-like II"/>
    <property type="match status" value="2"/>
</dbReference>